<feature type="compositionally biased region" description="Low complexity" evidence="1">
    <location>
        <begin position="122"/>
        <end position="149"/>
    </location>
</feature>
<dbReference type="EMBL" id="JBEDUW010000004">
    <property type="protein sequence ID" value="KAK9931494.1"/>
    <property type="molecule type" value="Genomic_DNA"/>
</dbReference>
<evidence type="ECO:0000313" key="2">
    <source>
        <dbReference type="EMBL" id="KAK9931494.1"/>
    </source>
</evidence>
<name>A0AAW1X5E1_RUBAR</name>
<evidence type="ECO:0000256" key="1">
    <source>
        <dbReference type="SAM" id="MobiDB-lite"/>
    </source>
</evidence>
<comment type="caution">
    <text evidence="2">The sequence shown here is derived from an EMBL/GenBank/DDBJ whole genome shotgun (WGS) entry which is preliminary data.</text>
</comment>
<reference evidence="2 3" key="1">
    <citation type="journal article" date="2023" name="G3 (Bethesda)">
        <title>A chromosome-length genome assembly and annotation of blackberry (Rubus argutus, cv. 'Hillquist').</title>
        <authorList>
            <person name="Bruna T."/>
            <person name="Aryal R."/>
            <person name="Dudchenko O."/>
            <person name="Sargent D.J."/>
            <person name="Mead D."/>
            <person name="Buti M."/>
            <person name="Cavallini A."/>
            <person name="Hytonen T."/>
            <person name="Andres J."/>
            <person name="Pham M."/>
            <person name="Weisz D."/>
            <person name="Mascagni F."/>
            <person name="Usai G."/>
            <person name="Natali L."/>
            <person name="Bassil N."/>
            <person name="Fernandez G.E."/>
            <person name="Lomsadze A."/>
            <person name="Armour M."/>
            <person name="Olukolu B."/>
            <person name="Poorten T."/>
            <person name="Britton C."/>
            <person name="Davik J."/>
            <person name="Ashrafi H."/>
            <person name="Aiden E.L."/>
            <person name="Borodovsky M."/>
            <person name="Worthington M."/>
        </authorList>
    </citation>
    <scope>NUCLEOTIDE SEQUENCE [LARGE SCALE GENOMIC DNA]</scope>
    <source>
        <strain evidence="2">PI 553951</strain>
    </source>
</reference>
<dbReference type="AlphaFoldDB" id="A0AAW1X5E1"/>
<sequence length="207" mass="23199">MADLLCSANWVRNLGFQDWDFGVSDLAERSSWFSPKQCTSLNSSNVINQTEKNNNIWIKKDSLPPTSFKLPPNLKPILSTFSENEINQTGEKKYVRDEKDSLPAFPITEDIKDLNKNNTHPKLSTSSSQVPQSSFKSHSSSSKPSPSSLRLPPIFKPILSPASGKKNYVWVEKDSLPIFTIPEDIKGLIKNDIVPKVLNQAFVSHDI</sequence>
<accession>A0AAW1X5E1</accession>
<organism evidence="2 3">
    <name type="scientific">Rubus argutus</name>
    <name type="common">Southern blackberry</name>
    <dbReference type="NCBI Taxonomy" id="59490"/>
    <lineage>
        <taxon>Eukaryota</taxon>
        <taxon>Viridiplantae</taxon>
        <taxon>Streptophyta</taxon>
        <taxon>Embryophyta</taxon>
        <taxon>Tracheophyta</taxon>
        <taxon>Spermatophyta</taxon>
        <taxon>Magnoliopsida</taxon>
        <taxon>eudicotyledons</taxon>
        <taxon>Gunneridae</taxon>
        <taxon>Pentapetalae</taxon>
        <taxon>rosids</taxon>
        <taxon>fabids</taxon>
        <taxon>Rosales</taxon>
        <taxon>Rosaceae</taxon>
        <taxon>Rosoideae</taxon>
        <taxon>Rosoideae incertae sedis</taxon>
        <taxon>Rubus</taxon>
    </lineage>
</organism>
<gene>
    <name evidence="2" type="ORF">M0R45_018768</name>
</gene>
<protein>
    <submittedName>
        <fullName evidence="2">Uncharacterized protein</fullName>
    </submittedName>
</protein>
<dbReference type="Proteomes" id="UP001457282">
    <property type="component" value="Unassembled WGS sequence"/>
</dbReference>
<proteinExistence type="predicted"/>
<keyword evidence="3" id="KW-1185">Reference proteome</keyword>
<feature type="region of interest" description="Disordered" evidence="1">
    <location>
        <begin position="106"/>
        <end position="149"/>
    </location>
</feature>
<evidence type="ECO:0000313" key="3">
    <source>
        <dbReference type="Proteomes" id="UP001457282"/>
    </source>
</evidence>